<organism evidence="2">
    <name type="scientific">viral metagenome</name>
    <dbReference type="NCBI Taxonomy" id="1070528"/>
    <lineage>
        <taxon>unclassified sequences</taxon>
        <taxon>metagenomes</taxon>
        <taxon>organismal metagenomes</taxon>
    </lineage>
</organism>
<proteinExistence type="predicted"/>
<dbReference type="InterPro" id="IPR000330">
    <property type="entry name" value="SNF2_N"/>
</dbReference>
<dbReference type="SUPFAM" id="SSF52540">
    <property type="entry name" value="P-loop containing nucleoside triphosphate hydrolases"/>
    <property type="match status" value="2"/>
</dbReference>
<feature type="domain" description="Helicase ATP-binding" evidence="1">
    <location>
        <begin position="222"/>
        <end position="337"/>
    </location>
</feature>
<reference evidence="2" key="1">
    <citation type="journal article" date="2020" name="Nature">
        <title>Giant virus diversity and host interactions through global metagenomics.</title>
        <authorList>
            <person name="Schulz F."/>
            <person name="Roux S."/>
            <person name="Paez-Espino D."/>
            <person name="Jungbluth S."/>
            <person name="Walsh D.A."/>
            <person name="Denef V.J."/>
            <person name="McMahon K.D."/>
            <person name="Konstantinidis K.T."/>
            <person name="Eloe-Fadrosh E.A."/>
            <person name="Kyrpides N.C."/>
            <person name="Woyke T."/>
        </authorList>
    </citation>
    <scope>NUCLEOTIDE SEQUENCE</scope>
    <source>
        <strain evidence="2">GVMAG-S-ERX556022-25</strain>
    </source>
</reference>
<protein>
    <recommendedName>
        <fullName evidence="1">Helicase ATP-binding domain-containing protein</fullName>
    </recommendedName>
</protein>
<dbReference type="InterPro" id="IPR014001">
    <property type="entry name" value="Helicase_ATP-bd"/>
</dbReference>
<dbReference type="SMART" id="SM00490">
    <property type="entry name" value="HELICc"/>
    <property type="match status" value="1"/>
</dbReference>
<evidence type="ECO:0000259" key="1">
    <source>
        <dbReference type="PROSITE" id="PS51192"/>
    </source>
</evidence>
<name>A0A6C0AYH1_9ZZZZ</name>
<sequence>MESKDPKTKPIKKKKLKLKLVEKSLKDLYDEISSTDNNSVMLNAFNNDKEILEYKEWINNEDKYKYLYPHLNDPQFNVKIAEKKEFNDTKYDGKIYEVNKQAEILCNADFELSPHQQFVRNFLSFQTPYNSLLLYHGLGSGKTCSAIGVAEEMRDYMNQIGNQQRIIVIASPNVQENFKLQLFDENKLKLVDGLWTIKSCTGNKFLKEINPMNMKGLSKEKVVAQIKRIIFSSYLFLGYTEFANYIAKKSDIGSEIIKNKEQIIKNKLKSIFNNRLIIIDEVHNIRITDDNKDKRVARELFKLVKNVDNLRLLFLSATPLYNTYKEIIWLINLMNLNDRRGTIEVKDVFDSNGNFLINDDGVEIGKELLERKATGYISFVRGDNPYTFPYRIWPKQFASEKTINKDLYPLIQMNGKRIIQPIEHISLYVSNLGEYQMKGYNYILNKLKTDELRESSQAFTNMDSLGYILLQRPIEALNIIYPNINLDNSVGTDIELDVKEIVGKQGLNNIMTYDESITPPSRTNFEYKDSIYGNIFSPNEIGKYSSKIKEICENILHSDGVILVYSQYLDGGLVPLALALEELGITRYGSVKSLFKTPPITNLDLRTYKNENSANSIPAKYVMITGDKMLSPKNIDDLIAVTHKENVDGHKVKVLLISQAGSEGLDFKYIRQVHILEPWYNMSRVEQIIGRAVRNCSHKDLPFEKRNVEIFLHGSILENDEEAADLYVYRLAEIKALQIGRVSRLLKEISVDCILNQEQLNFTSENMQQKVIQILSNNKQIDYIIGDKPYSSQCDYLESCLYKCKPRDTIGEVNMLTYSEGFIEMNASKIIQRIKILMKDKFFYEKDNLIKEINIVKPYPLIQIYAALDYLVTDKNEFITDKYGRLGNLVNIGNYYLFQPSELFDKNISIYDRKVPIEFKHDKIYLKVPEKIKEDIPVEKEIVLEEELEIEKGKIILDRMFNLYNISNTKQLIVRGDDNWYKFCNIVMNQMQEEGVERALLEEFLVSHIIEELLFNDLFDIINYIYNSNDRLTDFEKKVKNYFESKELKNKGITGILLHKEGEHQLIIQNNETNQWKLAEPEDYNDLAQTIANNVISIKSLSNLSKLDSQNNIIGFMSWFKKDDYMIFKVKLLNKKRNKGARCDQAGKSDTIQLSNLIIGSDKFTTTNTKGVNQKQMCVLQEFTLRLYDYNRKNDKRWFLDPFEAIGWFRDSLDKPVRGIEKLEL</sequence>
<dbReference type="InterPro" id="IPR027417">
    <property type="entry name" value="P-loop_NTPase"/>
</dbReference>
<dbReference type="EMBL" id="MN738815">
    <property type="protein sequence ID" value="QHS84828.1"/>
    <property type="molecule type" value="Genomic_DNA"/>
</dbReference>
<dbReference type="Gene3D" id="3.40.50.300">
    <property type="entry name" value="P-loop containing nucleotide triphosphate hydrolases"/>
    <property type="match status" value="2"/>
</dbReference>
<dbReference type="GO" id="GO:0005524">
    <property type="term" value="F:ATP binding"/>
    <property type="evidence" value="ECO:0007669"/>
    <property type="project" value="InterPro"/>
</dbReference>
<dbReference type="Pfam" id="PF00176">
    <property type="entry name" value="SNF2-rel_dom"/>
    <property type="match status" value="1"/>
</dbReference>
<evidence type="ECO:0000313" key="2">
    <source>
        <dbReference type="EMBL" id="QHS84828.1"/>
    </source>
</evidence>
<dbReference type="AlphaFoldDB" id="A0A6C0AYH1"/>
<dbReference type="PROSITE" id="PS51192">
    <property type="entry name" value="HELICASE_ATP_BIND_1"/>
    <property type="match status" value="1"/>
</dbReference>
<dbReference type="InterPro" id="IPR001650">
    <property type="entry name" value="Helicase_C-like"/>
</dbReference>
<accession>A0A6C0AYH1</accession>
<dbReference type="Pfam" id="PF00271">
    <property type="entry name" value="Helicase_C"/>
    <property type="match status" value="1"/>
</dbReference>
<dbReference type="SMART" id="SM00487">
    <property type="entry name" value="DEXDc"/>
    <property type="match status" value="1"/>
</dbReference>